<name>A0A9P0A274_BEMTA</name>
<protein>
    <submittedName>
        <fullName evidence="1">Uncharacterized protein</fullName>
    </submittedName>
</protein>
<sequence length="141" mass="15463">MSDRPSHNPQGHKSQLRRIIDEVNSYGFYPTSGSERMDACTSGTPLQVPTPRFTLNGEVQRRPSAVSWMVEESTELMTKQVSSAEHYGYSGFVPCAVMGKFVACRHAPVLACGKMHADAARRSALHLDSGLKVILTLIVLT</sequence>
<dbReference type="Proteomes" id="UP001152759">
    <property type="component" value="Chromosome 1"/>
</dbReference>
<proteinExistence type="predicted"/>
<accession>A0A9P0A274</accession>
<reference evidence="1" key="1">
    <citation type="submission" date="2021-12" db="EMBL/GenBank/DDBJ databases">
        <authorList>
            <person name="King R."/>
        </authorList>
    </citation>
    <scope>NUCLEOTIDE SEQUENCE</scope>
</reference>
<gene>
    <name evidence="1" type="ORF">BEMITA_LOCUS1522</name>
</gene>
<organism evidence="1 2">
    <name type="scientific">Bemisia tabaci</name>
    <name type="common">Sweetpotato whitefly</name>
    <name type="synonym">Aleurodes tabaci</name>
    <dbReference type="NCBI Taxonomy" id="7038"/>
    <lineage>
        <taxon>Eukaryota</taxon>
        <taxon>Metazoa</taxon>
        <taxon>Ecdysozoa</taxon>
        <taxon>Arthropoda</taxon>
        <taxon>Hexapoda</taxon>
        <taxon>Insecta</taxon>
        <taxon>Pterygota</taxon>
        <taxon>Neoptera</taxon>
        <taxon>Paraneoptera</taxon>
        <taxon>Hemiptera</taxon>
        <taxon>Sternorrhyncha</taxon>
        <taxon>Aleyrodoidea</taxon>
        <taxon>Aleyrodidae</taxon>
        <taxon>Aleyrodinae</taxon>
        <taxon>Bemisia</taxon>
    </lineage>
</organism>
<dbReference type="EMBL" id="OU963862">
    <property type="protein sequence ID" value="CAH0381918.1"/>
    <property type="molecule type" value="Genomic_DNA"/>
</dbReference>
<evidence type="ECO:0000313" key="2">
    <source>
        <dbReference type="Proteomes" id="UP001152759"/>
    </source>
</evidence>
<evidence type="ECO:0000313" key="1">
    <source>
        <dbReference type="EMBL" id="CAH0381918.1"/>
    </source>
</evidence>
<dbReference type="AlphaFoldDB" id="A0A9P0A274"/>
<keyword evidence="2" id="KW-1185">Reference proteome</keyword>